<name>A0A2K1XP19_POPTR</name>
<keyword evidence="2" id="KW-1185">Reference proteome</keyword>
<dbReference type="InParanoid" id="A0A2K1XP19"/>
<gene>
    <name evidence="1" type="ORF">POPTR_014G018600</name>
</gene>
<reference evidence="1 2" key="1">
    <citation type="journal article" date="2006" name="Science">
        <title>The genome of black cottonwood, Populus trichocarpa (Torr. &amp; Gray).</title>
        <authorList>
            <person name="Tuskan G.A."/>
            <person name="Difazio S."/>
            <person name="Jansson S."/>
            <person name="Bohlmann J."/>
            <person name="Grigoriev I."/>
            <person name="Hellsten U."/>
            <person name="Putnam N."/>
            <person name="Ralph S."/>
            <person name="Rombauts S."/>
            <person name="Salamov A."/>
            <person name="Schein J."/>
            <person name="Sterck L."/>
            <person name="Aerts A."/>
            <person name="Bhalerao R.R."/>
            <person name="Bhalerao R.P."/>
            <person name="Blaudez D."/>
            <person name="Boerjan W."/>
            <person name="Brun A."/>
            <person name="Brunner A."/>
            <person name="Busov V."/>
            <person name="Campbell M."/>
            <person name="Carlson J."/>
            <person name="Chalot M."/>
            <person name="Chapman J."/>
            <person name="Chen G.L."/>
            <person name="Cooper D."/>
            <person name="Coutinho P.M."/>
            <person name="Couturier J."/>
            <person name="Covert S."/>
            <person name="Cronk Q."/>
            <person name="Cunningham R."/>
            <person name="Davis J."/>
            <person name="Degroeve S."/>
            <person name="Dejardin A."/>
            <person name="Depamphilis C."/>
            <person name="Detter J."/>
            <person name="Dirks B."/>
            <person name="Dubchak I."/>
            <person name="Duplessis S."/>
            <person name="Ehlting J."/>
            <person name="Ellis B."/>
            <person name="Gendler K."/>
            <person name="Goodstein D."/>
            <person name="Gribskov M."/>
            <person name="Grimwood J."/>
            <person name="Groover A."/>
            <person name="Gunter L."/>
            <person name="Hamberger B."/>
            <person name="Heinze B."/>
            <person name="Helariutta Y."/>
            <person name="Henrissat B."/>
            <person name="Holligan D."/>
            <person name="Holt R."/>
            <person name="Huang W."/>
            <person name="Islam-Faridi N."/>
            <person name="Jones S."/>
            <person name="Jones-Rhoades M."/>
            <person name="Jorgensen R."/>
            <person name="Joshi C."/>
            <person name="Kangasjarvi J."/>
            <person name="Karlsson J."/>
            <person name="Kelleher C."/>
            <person name="Kirkpatrick R."/>
            <person name="Kirst M."/>
            <person name="Kohler A."/>
            <person name="Kalluri U."/>
            <person name="Larimer F."/>
            <person name="Leebens-Mack J."/>
            <person name="Leple J.C."/>
            <person name="Locascio P."/>
            <person name="Lou Y."/>
            <person name="Lucas S."/>
            <person name="Martin F."/>
            <person name="Montanini B."/>
            <person name="Napoli C."/>
            <person name="Nelson D.R."/>
            <person name="Nelson C."/>
            <person name="Nieminen K."/>
            <person name="Nilsson O."/>
            <person name="Pereda V."/>
            <person name="Peter G."/>
            <person name="Philippe R."/>
            <person name="Pilate G."/>
            <person name="Poliakov A."/>
            <person name="Razumovskaya J."/>
            <person name="Richardson P."/>
            <person name="Rinaldi C."/>
            <person name="Ritland K."/>
            <person name="Rouze P."/>
            <person name="Ryaboy D."/>
            <person name="Schmutz J."/>
            <person name="Schrader J."/>
            <person name="Segerman B."/>
            <person name="Shin H."/>
            <person name="Siddiqui A."/>
            <person name="Sterky F."/>
            <person name="Terry A."/>
            <person name="Tsai C.J."/>
            <person name="Uberbacher E."/>
            <person name="Unneberg P."/>
            <person name="Vahala J."/>
            <person name="Wall K."/>
            <person name="Wessler S."/>
            <person name="Yang G."/>
            <person name="Yin T."/>
            <person name="Douglas C."/>
            <person name="Marra M."/>
            <person name="Sandberg G."/>
            <person name="Van de Peer Y."/>
            <person name="Rokhsar D."/>
        </authorList>
    </citation>
    <scope>NUCLEOTIDE SEQUENCE [LARGE SCALE GENOMIC DNA]</scope>
    <source>
        <strain evidence="2">cv. Nisqually</strain>
    </source>
</reference>
<proteinExistence type="predicted"/>
<organism evidence="1 2">
    <name type="scientific">Populus trichocarpa</name>
    <name type="common">Western balsam poplar</name>
    <name type="synonym">Populus balsamifera subsp. trichocarpa</name>
    <dbReference type="NCBI Taxonomy" id="3694"/>
    <lineage>
        <taxon>Eukaryota</taxon>
        <taxon>Viridiplantae</taxon>
        <taxon>Streptophyta</taxon>
        <taxon>Embryophyta</taxon>
        <taxon>Tracheophyta</taxon>
        <taxon>Spermatophyta</taxon>
        <taxon>Magnoliopsida</taxon>
        <taxon>eudicotyledons</taxon>
        <taxon>Gunneridae</taxon>
        <taxon>Pentapetalae</taxon>
        <taxon>rosids</taxon>
        <taxon>fabids</taxon>
        <taxon>Malpighiales</taxon>
        <taxon>Salicaceae</taxon>
        <taxon>Saliceae</taxon>
        <taxon>Populus</taxon>
    </lineage>
</organism>
<sequence length="76" mass="9186">MQNIKNLNTLKTSNLSYKKLQHTKTASKKLNRALSYKKFDMNCHTYTLFFHSHLKIFMLINRCMHFINTSWTLKFQ</sequence>
<evidence type="ECO:0000313" key="2">
    <source>
        <dbReference type="Proteomes" id="UP000006729"/>
    </source>
</evidence>
<protein>
    <submittedName>
        <fullName evidence="1">Uncharacterized protein</fullName>
    </submittedName>
</protein>
<dbReference type="Proteomes" id="UP000006729">
    <property type="component" value="Chromosome 14"/>
</dbReference>
<evidence type="ECO:0000313" key="1">
    <source>
        <dbReference type="EMBL" id="PNT02532.1"/>
    </source>
</evidence>
<accession>A0A2K1XP19</accession>
<dbReference type="EMBL" id="CM009303">
    <property type="protein sequence ID" value="PNT02532.1"/>
    <property type="molecule type" value="Genomic_DNA"/>
</dbReference>
<dbReference type="AlphaFoldDB" id="A0A2K1XP19"/>